<comment type="caution">
    <text evidence="1">The sequence shown here is derived from an EMBL/GenBank/DDBJ whole genome shotgun (WGS) entry which is preliminary data.</text>
</comment>
<reference evidence="2" key="1">
    <citation type="journal article" date="2022" name="Mol. Ecol. Resour.">
        <title>The genomes of chicory, endive, great burdock and yacon provide insights into Asteraceae palaeo-polyploidization history and plant inulin production.</title>
        <authorList>
            <person name="Fan W."/>
            <person name="Wang S."/>
            <person name="Wang H."/>
            <person name="Wang A."/>
            <person name="Jiang F."/>
            <person name="Liu H."/>
            <person name="Zhao H."/>
            <person name="Xu D."/>
            <person name="Zhang Y."/>
        </authorList>
    </citation>
    <scope>NUCLEOTIDE SEQUENCE [LARGE SCALE GENOMIC DNA]</scope>
    <source>
        <strain evidence="2">cv. Niubang</strain>
    </source>
</reference>
<organism evidence="1 2">
    <name type="scientific">Arctium lappa</name>
    <name type="common">Greater burdock</name>
    <name type="synonym">Lappa major</name>
    <dbReference type="NCBI Taxonomy" id="4217"/>
    <lineage>
        <taxon>Eukaryota</taxon>
        <taxon>Viridiplantae</taxon>
        <taxon>Streptophyta</taxon>
        <taxon>Embryophyta</taxon>
        <taxon>Tracheophyta</taxon>
        <taxon>Spermatophyta</taxon>
        <taxon>Magnoliopsida</taxon>
        <taxon>eudicotyledons</taxon>
        <taxon>Gunneridae</taxon>
        <taxon>Pentapetalae</taxon>
        <taxon>asterids</taxon>
        <taxon>campanulids</taxon>
        <taxon>Asterales</taxon>
        <taxon>Asteraceae</taxon>
        <taxon>Carduoideae</taxon>
        <taxon>Cardueae</taxon>
        <taxon>Arctiinae</taxon>
        <taxon>Arctium</taxon>
    </lineage>
</organism>
<keyword evidence="2" id="KW-1185">Reference proteome</keyword>
<evidence type="ECO:0000313" key="2">
    <source>
        <dbReference type="Proteomes" id="UP001055879"/>
    </source>
</evidence>
<gene>
    <name evidence="1" type="ORF">L6452_13984</name>
</gene>
<protein>
    <submittedName>
        <fullName evidence="1">Uncharacterized protein</fullName>
    </submittedName>
</protein>
<evidence type="ECO:0000313" key="1">
    <source>
        <dbReference type="EMBL" id="KAI3734514.1"/>
    </source>
</evidence>
<sequence>MWAVPIAILYAFNNNLFPGSIDISPYSLTLLSGLLAVVSVNVVIAIYVFMAMKEPSGRHNPDPRFLAKVEAKSNQMQENSSATYKKEE</sequence>
<dbReference type="EMBL" id="CM042050">
    <property type="protein sequence ID" value="KAI3734514.1"/>
    <property type="molecule type" value="Genomic_DNA"/>
</dbReference>
<accession>A0ACB9CJQ6</accession>
<name>A0ACB9CJQ6_ARCLA</name>
<proteinExistence type="predicted"/>
<dbReference type="Proteomes" id="UP001055879">
    <property type="component" value="Linkage Group LG04"/>
</dbReference>
<reference evidence="1 2" key="2">
    <citation type="journal article" date="2022" name="Mol. Ecol. Resour.">
        <title>The genomes of chicory, endive, great burdock and yacon provide insights into Asteraceae paleo-polyploidization history and plant inulin production.</title>
        <authorList>
            <person name="Fan W."/>
            <person name="Wang S."/>
            <person name="Wang H."/>
            <person name="Wang A."/>
            <person name="Jiang F."/>
            <person name="Liu H."/>
            <person name="Zhao H."/>
            <person name="Xu D."/>
            <person name="Zhang Y."/>
        </authorList>
    </citation>
    <scope>NUCLEOTIDE SEQUENCE [LARGE SCALE GENOMIC DNA]</scope>
    <source>
        <strain evidence="2">cv. Niubang</strain>
    </source>
</reference>